<name>A0ABY2FQE8_9ACTN</name>
<dbReference type="EMBL" id="SODU01000001">
    <property type="protein sequence ID" value="TDW95374.1"/>
    <property type="molecule type" value="Genomic_DNA"/>
</dbReference>
<evidence type="ECO:0000313" key="2">
    <source>
        <dbReference type="Proteomes" id="UP000295060"/>
    </source>
</evidence>
<gene>
    <name evidence="1" type="ORF">EV137_2709</name>
</gene>
<evidence type="ECO:0000313" key="1">
    <source>
        <dbReference type="EMBL" id="TDW95374.1"/>
    </source>
</evidence>
<protein>
    <submittedName>
        <fullName evidence="1">Uncharacterized protein</fullName>
    </submittedName>
</protein>
<keyword evidence="2" id="KW-1185">Reference proteome</keyword>
<organism evidence="1 2">
    <name type="scientific">Kribbella pratensis</name>
    <dbReference type="NCBI Taxonomy" id="2512112"/>
    <lineage>
        <taxon>Bacteria</taxon>
        <taxon>Bacillati</taxon>
        <taxon>Actinomycetota</taxon>
        <taxon>Actinomycetes</taxon>
        <taxon>Propionibacteriales</taxon>
        <taxon>Kribbellaceae</taxon>
        <taxon>Kribbella</taxon>
    </lineage>
</organism>
<sequence length="94" mass="10173">MYAVLGVWEMDPARDEAQQSALEGIVAGVSQLPGLVKGYWSDYEDPGRSHTFIVFSDRDAAVAFADNVRGNAENQTRSGVRNISLDIVAVKATT</sequence>
<reference evidence="1 2" key="1">
    <citation type="submission" date="2019-03" db="EMBL/GenBank/DDBJ databases">
        <title>Genomic Encyclopedia of Type Strains, Phase III (KMG-III): the genomes of soil and plant-associated and newly described type strains.</title>
        <authorList>
            <person name="Whitman W."/>
        </authorList>
    </citation>
    <scope>NUCLEOTIDE SEQUENCE [LARGE SCALE GENOMIC DNA]</scope>
    <source>
        <strain evidence="1 2">VKMAc-2574</strain>
    </source>
</reference>
<comment type="caution">
    <text evidence="1">The sequence shown here is derived from an EMBL/GenBank/DDBJ whole genome shotgun (WGS) entry which is preliminary data.</text>
</comment>
<accession>A0ABY2FQE8</accession>
<dbReference type="Proteomes" id="UP000295060">
    <property type="component" value="Unassembled WGS sequence"/>
</dbReference>
<proteinExistence type="predicted"/>